<feature type="domain" description="Thioesterase" evidence="1">
    <location>
        <begin position="53"/>
        <end position="134"/>
    </location>
</feature>
<evidence type="ECO:0000313" key="3">
    <source>
        <dbReference type="Proteomes" id="UP000669887"/>
    </source>
</evidence>
<protein>
    <recommendedName>
        <fullName evidence="1">Thioesterase domain-containing protein</fullName>
    </recommendedName>
</protein>
<evidence type="ECO:0000313" key="2">
    <source>
        <dbReference type="EMBL" id="MBO4142162.1"/>
    </source>
</evidence>
<dbReference type="Proteomes" id="UP000669887">
    <property type="component" value="Unassembled WGS sequence"/>
</dbReference>
<proteinExistence type="predicted"/>
<dbReference type="AlphaFoldDB" id="A0AAW4JK38"/>
<dbReference type="EMBL" id="JAGFVQ010000036">
    <property type="protein sequence ID" value="MBO4142162.1"/>
    <property type="molecule type" value="Genomic_DNA"/>
</dbReference>
<evidence type="ECO:0000259" key="1">
    <source>
        <dbReference type="Pfam" id="PF00975"/>
    </source>
</evidence>
<dbReference type="InterPro" id="IPR029058">
    <property type="entry name" value="AB_hydrolase_fold"/>
</dbReference>
<reference evidence="2" key="1">
    <citation type="submission" date="2021-03" db="EMBL/GenBank/DDBJ databases">
        <title>X isolated from Micromonospora tulbaghiae.</title>
        <authorList>
            <person name="Stennett H.L."/>
        </authorList>
    </citation>
    <scope>NUCLEOTIDE SEQUENCE</scope>
    <source>
        <strain evidence="2">28M1-20</strain>
    </source>
</reference>
<dbReference type="RefSeq" id="WP_208577586.1">
    <property type="nucleotide sequence ID" value="NZ_JAGFVQ010000036.1"/>
</dbReference>
<dbReference type="Pfam" id="PF00975">
    <property type="entry name" value="Thioesterase"/>
    <property type="match status" value="1"/>
</dbReference>
<gene>
    <name evidence="2" type="ORF">J5U46_18590</name>
</gene>
<dbReference type="Gene3D" id="3.40.50.1820">
    <property type="entry name" value="alpha/beta hydrolase"/>
    <property type="match status" value="1"/>
</dbReference>
<comment type="caution">
    <text evidence="2">The sequence shown here is derived from an EMBL/GenBank/DDBJ whole genome shotgun (WGS) entry which is preliminary data.</text>
</comment>
<organism evidence="2 3">
    <name type="scientific">Micromonospora tulbaghiae</name>
    <dbReference type="NCBI Taxonomy" id="479978"/>
    <lineage>
        <taxon>Bacteria</taxon>
        <taxon>Bacillati</taxon>
        <taxon>Actinomycetota</taxon>
        <taxon>Actinomycetes</taxon>
        <taxon>Micromonosporales</taxon>
        <taxon>Micromonosporaceae</taxon>
        <taxon>Micromonospora</taxon>
    </lineage>
</organism>
<accession>A0AAW4JK38</accession>
<sequence length="290" mass="30289">MTSVPSAGAVREAGADVTLSPAKRALLARLRHRSVPQPDGPAVLRPGAGRPGLVLVHPVGGAVLCYAALVSALGGDEPVWGFAADRPADDLPDAGRLAGLAERYLATLDLAERRWVFAGWSFGGVVAYEMARRAGGTAVLLDTAYPGSDPPEDEAAIRRFFLHDLCRTAGLPPPEPAAGAGGTEPGVADLAARAGLTADLTAAEIEARYRVCRSNALALAAHRPGRYEGPVWYVRAGRSPDHGPAWRQVAPDLRTRSLPGEDHYTLLGAGPVGAVAAVVREALRRADRGE</sequence>
<name>A0AAW4JK38_9ACTN</name>
<dbReference type="SUPFAM" id="SSF53474">
    <property type="entry name" value="alpha/beta-Hydrolases"/>
    <property type="match status" value="1"/>
</dbReference>
<dbReference type="InterPro" id="IPR001031">
    <property type="entry name" value="Thioesterase"/>
</dbReference>